<accession>A0A2W7R8D6</accession>
<proteinExistence type="predicted"/>
<evidence type="ECO:0000256" key="1">
    <source>
        <dbReference type="ARBA" id="ARBA00022676"/>
    </source>
</evidence>
<protein>
    <submittedName>
        <fullName evidence="5">Uncharacterized protein DUF563</fullName>
    </submittedName>
</protein>
<name>A0A2W7R8D6_9BACT</name>
<dbReference type="EMBL" id="QKZT01000002">
    <property type="protein sequence ID" value="PZX56664.1"/>
    <property type="molecule type" value="Genomic_DNA"/>
</dbReference>
<dbReference type="InterPro" id="IPR007657">
    <property type="entry name" value="Glycosyltransferase_61"/>
</dbReference>
<sequence length="324" mass="37717">MEEIKVTRKPPANLRKEDEKLFSDAYEANFSIETIRHLKNTLVLQDTVFSLSRLRFYSSHTHVHSLGILPLGKRAVYCMTKKWKRIPHAIWITDEWSANYFHWITDCLPRLWIGLNREISDQVILPDSYQHLPFVCQSLALLNINPIYYQSNENLLVEDLVLTPRTATFPNFNQDLVQNTRNKLQISPSIEPFRRVYVSRKFAPKRKIHNEESVESMLAEYGFEVIYAEDLSFQEQIRLMSETKILVSLHGAALTNMIFLPEESKVVELRNQGDSISQCYFNLANALDLPYYYTLNQGDSKDSIMSDFTVDIEALKKLLDLLCD</sequence>
<evidence type="ECO:0000256" key="3">
    <source>
        <dbReference type="ARBA" id="ARBA00023180"/>
    </source>
</evidence>
<dbReference type="RefSeq" id="WP_111316688.1">
    <property type="nucleotide sequence ID" value="NZ_QKZT01000002.1"/>
</dbReference>
<keyword evidence="3" id="KW-0325">Glycoprotein</keyword>
<dbReference type="GO" id="GO:0016757">
    <property type="term" value="F:glycosyltransferase activity"/>
    <property type="evidence" value="ECO:0007669"/>
    <property type="project" value="UniProtKB-KW"/>
</dbReference>
<keyword evidence="1" id="KW-0328">Glycosyltransferase</keyword>
<comment type="caution">
    <text evidence="5">The sequence shown here is derived from an EMBL/GenBank/DDBJ whole genome shotgun (WGS) entry which is preliminary data.</text>
</comment>
<evidence type="ECO:0000313" key="6">
    <source>
        <dbReference type="Proteomes" id="UP000248882"/>
    </source>
</evidence>
<dbReference type="AlphaFoldDB" id="A0A2W7R8D6"/>
<dbReference type="OrthoDB" id="1156086at2"/>
<organism evidence="5 6">
    <name type="scientific">Algoriphagus chordae</name>
    <dbReference type="NCBI Taxonomy" id="237019"/>
    <lineage>
        <taxon>Bacteria</taxon>
        <taxon>Pseudomonadati</taxon>
        <taxon>Bacteroidota</taxon>
        <taxon>Cytophagia</taxon>
        <taxon>Cytophagales</taxon>
        <taxon>Cyclobacteriaceae</taxon>
        <taxon>Algoriphagus</taxon>
    </lineage>
</organism>
<feature type="domain" description="Glycosyltransferase 61 catalytic" evidence="4">
    <location>
        <begin position="100"/>
        <end position="267"/>
    </location>
</feature>
<keyword evidence="6" id="KW-1185">Reference proteome</keyword>
<gene>
    <name evidence="5" type="ORF">LV85_00595</name>
</gene>
<dbReference type="PANTHER" id="PTHR20961">
    <property type="entry name" value="GLYCOSYLTRANSFERASE"/>
    <property type="match status" value="1"/>
</dbReference>
<keyword evidence="2" id="KW-0808">Transferase</keyword>
<evidence type="ECO:0000313" key="5">
    <source>
        <dbReference type="EMBL" id="PZX56664.1"/>
    </source>
</evidence>
<evidence type="ECO:0000259" key="4">
    <source>
        <dbReference type="Pfam" id="PF04577"/>
    </source>
</evidence>
<dbReference type="Proteomes" id="UP000248882">
    <property type="component" value="Unassembled WGS sequence"/>
</dbReference>
<dbReference type="Pfam" id="PF04577">
    <property type="entry name" value="Glyco_transf_61"/>
    <property type="match status" value="1"/>
</dbReference>
<dbReference type="InterPro" id="IPR049625">
    <property type="entry name" value="Glyco_transf_61_cat"/>
</dbReference>
<reference evidence="5 6" key="1">
    <citation type="submission" date="2018-06" db="EMBL/GenBank/DDBJ databases">
        <title>Genomic Encyclopedia of Archaeal and Bacterial Type Strains, Phase II (KMG-II): from individual species to whole genera.</title>
        <authorList>
            <person name="Goeker M."/>
        </authorList>
    </citation>
    <scope>NUCLEOTIDE SEQUENCE [LARGE SCALE GENOMIC DNA]</scope>
    <source>
        <strain evidence="5 6">DSM 19830</strain>
    </source>
</reference>
<evidence type="ECO:0000256" key="2">
    <source>
        <dbReference type="ARBA" id="ARBA00022679"/>
    </source>
</evidence>